<dbReference type="EMBL" id="BAAAPH010000016">
    <property type="protein sequence ID" value="GAA1586089.1"/>
    <property type="molecule type" value="Genomic_DNA"/>
</dbReference>
<accession>A0ABN2DTF3</accession>
<sequence length="110" mass="11824">MIFVSAIPSTTRADKATAATVARSSEGLTGPPQAFHYAIAHQSQLSLDILVTSDQRSQSYAYSGSEWTQGGRQHVADSTGILLIPVAPKHCKPNRDPPPTAQETACYERL</sequence>
<keyword evidence="3" id="KW-1185">Reference proteome</keyword>
<organism evidence="2 3">
    <name type="scientific">Kribbella hippodromi</name>
    <dbReference type="NCBI Taxonomy" id="434347"/>
    <lineage>
        <taxon>Bacteria</taxon>
        <taxon>Bacillati</taxon>
        <taxon>Actinomycetota</taxon>
        <taxon>Actinomycetes</taxon>
        <taxon>Propionibacteriales</taxon>
        <taxon>Kribbellaceae</taxon>
        <taxon>Kribbella</taxon>
    </lineage>
</organism>
<evidence type="ECO:0000256" key="1">
    <source>
        <dbReference type="SAM" id="MobiDB-lite"/>
    </source>
</evidence>
<name>A0ABN2DTF3_9ACTN</name>
<gene>
    <name evidence="2" type="ORF">GCM10009804_47790</name>
</gene>
<comment type="caution">
    <text evidence="2">The sequence shown here is derived from an EMBL/GenBank/DDBJ whole genome shotgun (WGS) entry which is preliminary data.</text>
</comment>
<feature type="region of interest" description="Disordered" evidence="1">
    <location>
        <begin position="88"/>
        <end position="110"/>
    </location>
</feature>
<reference evidence="2 3" key="1">
    <citation type="journal article" date="2019" name="Int. J. Syst. Evol. Microbiol.">
        <title>The Global Catalogue of Microorganisms (GCM) 10K type strain sequencing project: providing services to taxonomists for standard genome sequencing and annotation.</title>
        <authorList>
            <consortium name="The Broad Institute Genomics Platform"/>
            <consortium name="The Broad Institute Genome Sequencing Center for Infectious Disease"/>
            <person name="Wu L."/>
            <person name="Ma J."/>
        </authorList>
    </citation>
    <scope>NUCLEOTIDE SEQUENCE [LARGE SCALE GENOMIC DNA]</scope>
    <source>
        <strain evidence="2 3">JCM 15572</strain>
    </source>
</reference>
<protein>
    <submittedName>
        <fullName evidence="2">Uncharacterized protein</fullName>
    </submittedName>
</protein>
<dbReference type="Proteomes" id="UP001501705">
    <property type="component" value="Unassembled WGS sequence"/>
</dbReference>
<evidence type="ECO:0000313" key="3">
    <source>
        <dbReference type="Proteomes" id="UP001501705"/>
    </source>
</evidence>
<proteinExistence type="predicted"/>
<evidence type="ECO:0000313" key="2">
    <source>
        <dbReference type="EMBL" id="GAA1586089.1"/>
    </source>
</evidence>